<sequence length="417" mass="44261">MRAFLGYLPSSSPVANRKWLAALALSVGCFGEYSTAWAQSNSRTQNFEGSSSTGWGYTVSGSGDGGFTDALHVSGNYSFGVTNGTGNGTVSNTLTFDNVGFTDFTSGQTNKLTFRLAVLEAGNKGGLDQNGSVAVDVSTDGGATFTPTIIITGAQIPNGGSGQTFDYVPIITSIARPFPDVDLPRTYLVNNSQKPNSVGIYFATTVLQAKVRITLTANAKTSLLIDDVTISSAGPLPVELISFTARSRNEQVVLSWATASETNNARFVVERSHDGELFEAWREVAGHGTTQNRSNYTITDAQPLSGTGYYRLRQMDFDGTATYSPIVSVGAGAGLQALPTLKLYPNPAADFLTLDLRNIPAERCTVQVLSLTGRVLQTARVMSASSPKLDLSSLPAGTYLVRAYGSNFCLTQRVAKI</sequence>
<protein>
    <submittedName>
        <fullName evidence="2">T9SS type A sorting domain-containing protein</fullName>
    </submittedName>
</protein>
<dbReference type="AlphaFoldDB" id="A0A5B7ZYX5"/>
<evidence type="ECO:0000259" key="1">
    <source>
        <dbReference type="Pfam" id="PF18962"/>
    </source>
</evidence>
<dbReference type="Gene3D" id="2.60.40.10">
    <property type="entry name" value="Immunoglobulins"/>
    <property type="match status" value="1"/>
</dbReference>
<accession>A0A5B7ZYX5</accession>
<keyword evidence="3" id="KW-1185">Reference proteome</keyword>
<dbReference type="Pfam" id="PF18962">
    <property type="entry name" value="Por_Secre_tail"/>
    <property type="match status" value="1"/>
</dbReference>
<gene>
    <name evidence="2" type="ORF">FHG12_02500</name>
</gene>
<dbReference type="PROSITE" id="PS51257">
    <property type="entry name" value="PROKAR_LIPOPROTEIN"/>
    <property type="match status" value="1"/>
</dbReference>
<dbReference type="InterPro" id="IPR013783">
    <property type="entry name" value="Ig-like_fold"/>
</dbReference>
<dbReference type="NCBIfam" id="TIGR04183">
    <property type="entry name" value="Por_Secre_tail"/>
    <property type="match status" value="1"/>
</dbReference>
<evidence type="ECO:0000313" key="3">
    <source>
        <dbReference type="Proteomes" id="UP000305398"/>
    </source>
</evidence>
<feature type="domain" description="Secretion system C-terminal sorting" evidence="1">
    <location>
        <begin position="343"/>
        <end position="406"/>
    </location>
</feature>
<reference evidence="2 3" key="1">
    <citation type="submission" date="2019-06" db="EMBL/GenBank/DDBJ databases">
        <authorList>
            <person name="Srinivasan S."/>
        </authorList>
    </citation>
    <scope>NUCLEOTIDE SEQUENCE [LARGE SCALE GENOMIC DNA]</scope>
    <source>
        <strain evidence="2 3">17J68-5</strain>
    </source>
</reference>
<dbReference type="RefSeq" id="WP_139514117.1">
    <property type="nucleotide sequence ID" value="NZ_CP040896.1"/>
</dbReference>
<dbReference type="OrthoDB" id="1490051at2"/>
<dbReference type="KEGG" id="hyj:FHG12_02500"/>
<evidence type="ECO:0000313" key="2">
    <source>
        <dbReference type="EMBL" id="QDA59042.1"/>
    </source>
</evidence>
<dbReference type="Proteomes" id="UP000305398">
    <property type="component" value="Chromosome"/>
</dbReference>
<organism evidence="2 3">
    <name type="scientific">Hymenobacter jejuensis</name>
    <dbReference type="NCBI Taxonomy" id="2502781"/>
    <lineage>
        <taxon>Bacteria</taxon>
        <taxon>Pseudomonadati</taxon>
        <taxon>Bacteroidota</taxon>
        <taxon>Cytophagia</taxon>
        <taxon>Cytophagales</taxon>
        <taxon>Hymenobacteraceae</taxon>
        <taxon>Hymenobacter</taxon>
    </lineage>
</organism>
<name>A0A5B7ZYX5_9BACT</name>
<dbReference type="InterPro" id="IPR026444">
    <property type="entry name" value="Secre_tail"/>
</dbReference>
<dbReference type="EMBL" id="CP040896">
    <property type="protein sequence ID" value="QDA59042.1"/>
    <property type="molecule type" value="Genomic_DNA"/>
</dbReference>
<proteinExistence type="predicted"/>